<dbReference type="Proteomes" id="UP000019375">
    <property type="component" value="Unassembled WGS sequence"/>
</dbReference>
<gene>
    <name evidence="3" type="ORF">BN860_01442g</name>
</gene>
<protein>
    <submittedName>
        <fullName evidence="3">ZYBA0S09-01442g1_1</fullName>
    </submittedName>
</protein>
<dbReference type="GO" id="GO:0031267">
    <property type="term" value="F:small GTPase binding"/>
    <property type="evidence" value="ECO:0007669"/>
    <property type="project" value="InterPro"/>
</dbReference>
<dbReference type="PANTHER" id="PTHR12822:SF2">
    <property type="entry name" value="PROTEIN YIPF"/>
    <property type="match status" value="1"/>
</dbReference>
<feature type="region of interest" description="Disordered" evidence="1">
    <location>
        <begin position="1"/>
        <end position="45"/>
    </location>
</feature>
<evidence type="ECO:0000313" key="3">
    <source>
        <dbReference type="EMBL" id="CDF90952.1"/>
    </source>
</evidence>
<dbReference type="OrthoDB" id="10256463at2759"/>
<keyword evidence="2" id="KW-0812">Transmembrane</keyword>
<feature type="transmembrane region" description="Helical" evidence="2">
    <location>
        <begin position="86"/>
        <end position="108"/>
    </location>
</feature>
<keyword evidence="4" id="KW-1185">Reference proteome</keyword>
<sequence>MSSDTIEDDFVNPFEEVHPPIEAIPDSPPPPFESTEALPSTPAEAPPLSPGLLNYYSRYFQLTTADFKLKTLASLSLRSERPSPDLYGPIWITATVVMARFLGSGVFALCIDGILRGVAPATFQFSKLVHSTWLFYGYTFVMPFVAQRLLADSSFIELLTTYGYVNVVWIGASLMLSGVDEFGRLGRPVVVTLIEWVVVALVAAKRSLSLYSQLESRKALVLLALDVLFCVAAKFLLY</sequence>
<reference evidence="4" key="1">
    <citation type="journal article" date="2013" name="Genome Announc.">
        <title>Genome sequence of the food spoilage yeast Zygosaccharomyces bailii CLIB 213(T).</title>
        <authorList>
            <person name="Galeote V."/>
            <person name="Bigey F."/>
            <person name="Devillers H."/>
            <person name="Neuveglise C."/>
            <person name="Dequin S."/>
        </authorList>
    </citation>
    <scope>NUCLEOTIDE SEQUENCE [LARGE SCALE GENOMIC DNA]</scope>
    <source>
        <strain evidence="4">CLIB 213 / ATCC 58445 / CBS 680 / CCRC 21525 / NBRC 1098 / NCYC 1416 / NRRL Y-2227</strain>
    </source>
</reference>
<evidence type="ECO:0000256" key="2">
    <source>
        <dbReference type="SAM" id="Phobius"/>
    </source>
</evidence>
<dbReference type="AlphaFoldDB" id="A0A8J2X3N3"/>
<accession>A0A8J2X3N3</accession>
<keyword evidence="2" id="KW-0472">Membrane</keyword>
<dbReference type="PANTHER" id="PTHR12822">
    <property type="entry name" value="PROTEIN YIPF"/>
    <property type="match status" value="1"/>
</dbReference>
<proteinExistence type="predicted"/>
<feature type="compositionally biased region" description="Acidic residues" evidence="1">
    <location>
        <begin position="1"/>
        <end position="10"/>
    </location>
</feature>
<dbReference type="GO" id="GO:0005794">
    <property type="term" value="C:Golgi apparatus"/>
    <property type="evidence" value="ECO:0007669"/>
    <property type="project" value="InterPro"/>
</dbReference>
<feature type="transmembrane region" description="Helical" evidence="2">
    <location>
        <begin position="158"/>
        <end position="179"/>
    </location>
</feature>
<evidence type="ECO:0000313" key="4">
    <source>
        <dbReference type="Proteomes" id="UP000019375"/>
    </source>
</evidence>
<feature type="transmembrane region" description="Helical" evidence="2">
    <location>
        <begin position="185"/>
        <end position="204"/>
    </location>
</feature>
<dbReference type="EMBL" id="HG316462">
    <property type="protein sequence ID" value="CDF90952.1"/>
    <property type="molecule type" value="Genomic_DNA"/>
</dbReference>
<dbReference type="InterPro" id="IPR039765">
    <property type="entry name" value="Yip5/YIPF1/YIPF2"/>
</dbReference>
<organism evidence="3 4">
    <name type="scientific">Zygosaccharomyces bailii (strain CLIB 213 / ATCC 58445 / CBS 680 / BCRC 21525 / NBRC 1098 / NCYC 1416 / NRRL Y-2227)</name>
    <dbReference type="NCBI Taxonomy" id="1333698"/>
    <lineage>
        <taxon>Eukaryota</taxon>
        <taxon>Fungi</taxon>
        <taxon>Dikarya</taxon>
        <taxon>Ascomycota</taxon>
        <taxon>Saccharomycotina</taxon>
        <taxon>Saccharomycetes</taxon>
        <taxon>Saccharomycetales</taxon>
        <taxon>Saccharomycetaceae</taxon>
        <taxon>Zygosaccharomyces</taxon>
    </lineage>
</organism>
<feature type="transmembrane region" description="Helical" evidence="2">
    <location>
        <begin position="128"/>
        <end position="146"/>
    </location>
</feature>
<dbReference type="GO" id="GO:0016192">
    <property type="term" value="P:vesicle-mediated transport"/>
    <property type="evidence" value="ECO:0007669"/>
    <property type="project" value="InterPro"/>
</dbReference>
<keyword evidence="2" id="KW-1133">Transmembrane helix</keyword>
<name>A0A8J2X3N3_ZYGB2</name>
<evidence type="ECO:0000256" key="1">
    <source>
        <dbReference type="SAM" id="MobiDB-lite"/>
    </source>
</evidence>
<feature type="transmembrane region" description="Helical" evidence="2">
    <location>
        <begin position="219"/>
        <end position="237"/>
    </location>
</feature>